<evidence type="ECO:0000256" key="1">
    <source>
        <dbReference type="SAM" id="MobiDB-lite"/>
    </source>
</evidence>
<protein>
    <submittedName>
        <fullName evidence="2">Uncharacterized protein</fullName>
    </submittedName>
</protein>
<reference evidence="2" key="1">
    <citation type="submission" date="2023-01" db="EMBL/GenBank/DDBJ databases">
        <title>Colletotrichum chrysophilum M932 genome sequence.</title>
        <authorList>
            <person name="Baroncelli R."/>
        </authorList>
    </citation>
    <scope>NUCLEOTIDE SEQUENCE</scope>
    <source>
        <strain evidence="2">M932</strain>
    </source>
</reference>
<feature type="region of interest" description="Disordered" evidence="1">
    <location>
        <begin position="48"/>
        <end position="84"/>
    </location>
</feature>
<evidence type="ECO:0000313" key="3">
    <source>
        <dbReference type="Proteomes" id="UP001243330"/>
    </source>
</evidence>
<sequence length="224" mass="25275">MTSKACPLRYSHLLPEPTPTPGPSSISSAIYTTTPKAAERLLSNAVQTMSASVQPTTDGAEEASMSPPEMLPSSRHSRSPSLPRYDSPQAIYGRYCAARSAWYAAQPRGSVKTNQEYRRAMGLPLRYGKKCYEWCIDYKQMNRRCTTSKGSRDWLKEEMMAYLDWDRAEQERVDELVVAEEGDNPFRNSKRGMGDIWKRVERDNAEQEALYSGSQPAECIVVKS</sequence>
<dbReference type="EMBL" id="JAQOWY010001256">
    <property type="protein sequence ID" value="KAK1837453.1"/>
    <property type="molecule type" value="Genomic_DNA"/>
</dbReference>
<evidence type="ECO:0000313" key="2">
    <source>
        <dbReference type="EMBL" id="KAK1837453.1"/>
    </source>
</evidence>
<name>A0AAD9E7E6_9PEZI</name>
<gene>
    <name evidence="2" type="ORF">CCHR01_19925</name>
</gene>
<keyword evidence="3" id="KW-1185">Reference proteome</keyword>
<feature type="compositionally biased region" description="Polar residues" evidence="1">
    <location>
        <begin position="48"/>
        <end position="57"/>
    </location>
</feature>
<feature type="compositionally biased region" description="Low complexity" evidence="1">
    <location>
        <begin position="71"/>
        <end position="84"/>
    </location>
</feature>
<comment type="caution">
    <text evidence="2">The sequence shown here is derived from an EMBL/GenBank/DDBJ whole genome shotgun (WGS) entry which is preliminary data.</text>
</comment>
<organism evidence="2 3">
    <name type="scientific">Colletotrichum chrysophilum</name>
    <dbReference type="NCBI Taxonomy" id="1836956"/>
    <lineage>
        <taxon>Eukaryota</taxon>
        <taxon>Fungi</taxon>
        <taxon>Dikarya</taxon>
        <taxon>Ascomycota</taxon>
        <taxon>Pezizomycotina</taxon>
        <taxon>Sordariomycetes</taxon>
        <taxon>Hypocreomycetidae</taxon>
        <taxon>Glomerellales</taxon>
        <taxon>Glomerellaceae</taxon>
        <taxon>Colletotrichum</taxon>
        <taxon>Colletotrichum gloeosporioides species complex</taxon>
    </lineage>
</organism>
<feature type="region of interest" description="Disordered" evidence="1">
    <location>
        <begin position="1"/>
        <end position="31"/>
    </location>
</feature>
<proteinExistence type="predicted"/>
<dbReference type="AlphaFoldDB" id="A0AAD9E7E6"/>
<accession>A0AAD9E7E6</accession>
<dbReference type="Proteomes" id="UP001243330">
    <property type="component" value="Unassembled WGS sequence"/>
</dbReference>